<dbReference type="EMBL" id="KZ998091">
    <property type="protein sequence ID" value="RKO86564.1"/>
    <property type="molecule type" value="Genomic_DNA"/>
</dbReference>
<dbReference type="InterPro" id="IPR002775">
    <property type="entry name" value="DNA/RNA-bd_Alba-like"/>
</dbReference>
<dbReference type="AlphaFoldDB" id="A0A4P9W313"/>
<dbReference type="GO" id="GO:0005634">
    <property type="term" value="C:nucleus"/>
    <property type="evidence" value="ECO:0007669"/>
    <property type="project" value="UniProtKB-SubCell"/>
</dbReference>
<evidence type="ECO:0000313" key="5">
    <source>
        <dbReference type="EMBL" id="RKO86564.1"/>
    </source>
</evidence>
<proteinExistence type="inferred from homology"/>
<sequence>MPLGYILHAPLICNLSSVNVPARPFLRKKTSGDCGQRRGMEEGKEAGEIGMMAPGAWDPPRASRPQSLLGETYLVNCFWEESLGRQTTKKVSPAGISISNGQRLKPLGQRTFEASRASRVFDFIRFHPVDSSANPPGAHMDQVRRHGGEILHGSYRRKEVGEDPDEPALPRNEMRITTHGKIKTYVGDVMALLQDESITTVAIYGKGKTINKAVTVAEIAKRRLGPQVRQETDIFSVEATDVWEPVVADRDRWGYRS</sequence>
<dbReference type="OrthoDB" id="424402at2759"/>
<evidence type="ECO:0000256" key="3">
    <source>
        <dbReference type="ARBA" id="ARBA00023242"/>
    </source>
</evidence>
<dbReference type="PANTHER" id="PTHR13516">
    <property type="entry name" value="RIBONUCLEASE P SUBUNIT P25"/>
    <property type="match status" value="1"/>
</dbReference>
<keyword evidence="3" id="KW-0539">Nucleus</keyword>
<evidence type="ECO:0000256" key="2">
    <source>
        <dbReference type="ARBA" id="ARBA00008018"/>
    </source>
</evidence>
<name>A0A4P9W313_9FUNG</name>
<dbReference type="Proteomes" id="UP000269721">
    <property type="component" value="Unassembled WGS sequence"/>
</dbReference>
<dbReference type="SUPFAM" id="SSF82704">
    <property type="entry name" value="AlbA-like"/>
    <property type="match status" value="1"/>
</dbReference>
<comment type="similarity">
    <text evidence="2">Belongs to the histone-like Alba family.</text>
</comment>
<comment type="subcellular location">
    <subcellularLocation>
        <location evidence="1">Nucleus</location>
    </subcellularLocation>
</comment>
<evidence type="ECO:0000256" key="1">
    <source>
        <dbReference type="ARBA" id="ARBA00004123"/>
    </source>
</evidence>
<evidence type="ECO:0000313" key="6">
    <source>
        <dbReference type="Proteomes" id="UP000269721"/>
    </source>
</evidence>
<reference evidence="6" key="1">
    <citation type="journal article" date="2018" name="Nat. Microbiol.">
        <title>Leveraging single-cell genomics to expand the fungal tree of life.</title>
        <authorList>
            <person name="Ahrendt S.R."/>
            <person name="Quandt C.A."/>
            <person name="Ciobanu D."/>
            <person name="Clum A."/>
            <person name="Salamov A."/>
            <person name="Andreopoulos B."/>
            <person name="Cheng J.F."/>
            <person name="Woyke T."/>
            <person name="Pelin A."/>
            <person name="Henrissat B."/>
            <person name="Reynolds N.K."/>
            <person name="Benny G.L."/>
            <person name="Smith M.E."/>
            <person name="James T.Y."/>
            <person name="Grigoriev I.V."/>
        </authorList>
    </citation>
    <scope>NUCLEOTIDE SEQUENCE [LARGE SCALE GENOMIC DNA]</scope>
</reference>
<dbReference type="Gene3D" id="3.30.110.20">
    <property type="entry name" value="Alba-like domain"/>
    <property type="match status" value="1"/>
</dbReference>
<dbReference type="GO" id="GO:0003723">
    <property type="term" value="F:RNA binding"/>
    <property type="evidence" value="ECO:0007669"/>
    <property type="project" value="TreeGrafter"/>
</dbReference>
<accession>A0A4P9W313</accession>
<protein>
    <recommendedName>
        <fullName evidence="4">DNA/RNA-binding protein Alba-like domain-containing protein</fullName>
    </recommendedName>
</protein>
<feature type="domain" description="DNA/RNA-binding protein Alba-like" evidence="4">
    <location>
        <begin position="172"/>
        <end position="234"/>
    </location>
</feature>
<dbReference type="InterPro" id="IPR036882">
    <property type="entry name" value="Alba-like_dom_sf"/>
</dbReference>
<evidence type="ECO:0000259" key="4">
    <source>
        <dbReference type="Pfam" id="PF01918"/>
    </source>
</evidence>
<organism evidence="5 6">
    <name type="scientific">Blyttiomyces helicus</name>
    <dbReference type="NCBI Taxonomy" id="388810"/>
    <lineage>
        <taxon>Eukaryota</taxon>
        <taxon>Fungi</taxon>
        <taxon>Fungi incertae sedis</taxon>
        <taxon>Chytridiomycota</taxon>
        <taxon>Chytridiomycota incertae sedis</taxon>
        <taxon>Chytridiomycetes</taxon>
        <taxon>Chytridiomycetes incertae sedis</taxon>
        <taxon>Blyttiomyces</taxon>
    </lineage>
</organism>
<dbReference type="PANTHER" id="PTHR13516:SF4">
    <property type="entry name" value="FI09323P"/>
    <property type="match status" value="1"/>
</dbReference>
<dbReference type="Pfam" id="PF01918">
    <property type="entry name" value="Alba"/>
    <property type="match status" value="1"/>
</dbReference>
<dbReference type="InterPro" id="IPR051958">
    <property type="entry name" value="Alba-like_NAB"/>
</dbReference>
<keyword evidence="6" id="KW-1185">Reference proteome</keyword>
<gene>
    <name evidence="5" type="ORF">BDK51DRAFT_42658</name>
</gene>